<feature type="compositionally biased region" description="Polar residues" evidence="1">
    <location>
        <begin position="308"/>
        <end position="322"/>
    </location>
</feature>
<reference evidence="2" key="2">
    <citation type="submission" date="2021-02" db="EMBL/GenBank/DDBJ databases">
        <authorList>
            <person name="Kimball J.A."/>
            <person name="Haas M.W."/>
            <person name="Macchietto M."/>
            <person name="Kono T."/>
            <person name="Duquette J."/>
            <person name="Shao M."/>
        </authorList>
    </citation>
    <scope>NUCLEOTIDE SEQUENCE</scope>
    <source>
        <tissue evidence="2">Fresh leaf tissue</tissue>
    </source>
</reference>
<dbReference type="PANTHER" id="PTHR47481">
    <property type="match status" value="1"/>
</dbReference>
<feature type="compositionally biased region" description="Polar residues" evidence="1">
    <location>
        <begin position="390"/>
        <end position="399"/>
    </location>
</feature>
<feature type="region of interest" description="Disordered" evidence="1">
    <location>
        <begin position="354"/>
        <end position="419"/>
    </location>
</feature>
<accession>A0A8J5S9M0</accession>
<evidence type="ECO:0000313" key="2">
    <source>
        <dbReference type="EMBL" id="KAG8063627.1"/>
    </source>
</evidence>
<keyword evidence="3" id="KW-1185">Reference proteome</keyword>
<dbReference type="EMBL" id="JAAALK010000286">
    <property type="protein sequence ID" value="KAG8063627.1"/>
    <property type="molecule type" value="Genomic_DNA"/>
</dbReference>
<dbReference type="Proteomes" id="UP000729402">
    <property type="component" value="Unassembled WGS sequence"/>
</dbReference>
<organism evidence="2 3">
    <name type="scientific">Zizania palustris</name>
    <name type="common">Northern wild rice</name>
    <dbReference type="NCBI Taxonomy" id="103762"/>
    <lineage>
        <taxon>Eukaryota</taxon>
        <taxon>Viridiplantae</taxon>
        <taxon>Streptophyta</taxon>
        <taxon>Embryophyta</taxon>
        <taxon>Tracheophyta</taxon>
        <taxon>Spermatophyta</taxon>
        <taxon>Magnoliopsida</taxon>
        <taxon>Liliopsida</taxon>
        <taxon>Poales</taxon>
        <taxon>Poaceae</taxon>
        <taxon>BOP clade</taxon>
        <taxon>Oryzoideae</taxon>
        <taxon>Oryzeae</taxon>
        <taxon>Zizaniinae</taxon>
        <taxon>Zizania</taxon>
    </lineage>
</organism>
<evidence type="ECO:0000256" key="1">
    <source>
        <dbReference type="SAM" id="MobiDB-lite"/>
    </source>
</evidence>
<feature type="compositionally biased region" description="Polar residues" evidence="1">
    <location>
        <begin position="92"/>
        <end position="112"/>
    </location>
</feature>
<feature type="compositionally biased region" description="Basic residues" evidence="1">
    <location>
        <begin position="116"/>
        <end position="127"/>
    </location>
</feature>
<feature type="region of interest" description="Disordered" evidence="1">
    <location>
        <begin position="298"/>
        <end position="325"/>
    </location>
</feature>
<feature type="region of interest" description="Disordered" evidence="1">
    <location>
        <begin position="92"/>
        <end position="135"/>
    </location>
</feature>
<gene>
    <name evidence="2" type="ORF">GUJ93_ZPchr0003g17706</name>
</gene>
<name>A0A8J5S9M0_ZIZPA</name>
<evidence type="ECO:0000313" key="3">
    <source>
        <dbReference type="Proteomes" id="UP000729402"/>
    </source>
</evidence>
<feature type="compositionally biased region" description="Basic and acidic residues" evidence="1">
    <location>
        <begin position="409"/>
        <end position="419"/>
    </location>
</feature>
<dbReference type="PANTHER" id="PTHR47481:SF41">
    <property type="entry name" value="COPIA-LIKE POLYPROTEIN_RETROTRANSPOSON"/>
    <property type="match status" value="1"/>
</dbReference>
<proteinExistence type="predicted"/>
<protein>
    <submittedName>
        <fullName evidence="2">Uncharacterized protein</fullName>
    </submittedName>
</protein>
<dbReference type="OrthoDB" id="1912561at2759"/>
<dbReference type="AlphaFoldDB" id="A0A8J5S9M0"/>
<sequence length="435" mass="46057">MPVVEYCRKIKKIADALRDVGQPVTDKALVLNVIRGLNKRFSSTAQLLPLLDPFPSFLRTRSILDMAEKKLANESAVASNTALLATANGNSTAQMMTSPTAGNHSSGGNQNGDQRKGKKWQKNKHRWNNGNFSNNFRTPAPSAGPWFCFSGPPAAWSQNWGGVWRMNSPGILGPRPTGGQQAGQQGGPAGQQAFSAFGGPSPLPLPMTPTAATTPNWDSAGLIAAMNALSIPCGNTSDWVFDTGATSHMTSNSVTRKEISHEYVNIPPVVALGTTPAHRPTFGDDSASLEATGIFGPATVSGPPAPGATQSADGVHDSSNNAIPPADMAEKKLANESAVASNTALLATANGNSTAQMMTSPTAGNHSSGGNQNGDQRKGKKWQKNKHRWNNGNFSNNFRTPAPSPLVDSRPDSREARPDSRPFRLLEALRLYLCP</sequence>
<reference evidence="2" key="1">
    <citation type="journal article" date="2021" name="bioRxiv">
        <title>Whole Genome Assembly and Annotation of Northern Wild Rice, Zizania palustris L., Supports a Whole Genome Duplication in the Zizania Genus.</title>
        <authorList>
            <person name="Haas M."/>
            <person name="Kono T."/>
            <person name="Macchietto M."/>
            <person name="Millas R."/>
            <person name="McGilp L."/>
            <person name="Shao M."/>
            <person name="Duquette J."/>
            <person name="Hirsch C.N."/>
            <person name="Kimball J."/>
        </authorList>
    </citation>
    <scope>NUCLEOTIDE SEQUENCE</scope>
    <source>
        <tissue evidence="2">Fresh leaf tissue</tissue>
    </source>
</reference>
<comment type="caution">
    <text evidence="2">The sequence shown here is derived from an EMBL/GenBank/DDBJ whole genome shotgun (WGS) entry which is preliminary data.</text>
</comment>
<feature type="compositionally biased region" description="Basic residues" evidence="1">
    <location>
        <begin position="378"/>
        <end position="389"/>
    </location>
</feature>
<feature type="compositionally biased region" description="Polar residues" evidence="1">
    <location>
        <begin position="354"/>
        <end position="374"/>
    </location>
</feature>